<evidence type="ECO:0000256" key="1">
    <source>
        <dbReference type="SAM" id="MobiDB-lite"/>
    </source>
</evidence>
<protein>
    <submittedName>
        <fullName evidence="2">Uncharacterized protein</fullName>
    </submittedName>
</protein>
<dbReference type="EMBL" id="JAYMYQ010000004">
    <property type="protein sequence ID" value="KAK7336870.1"/>
    <property type="molecule type" value="Genomic_DNA"/>
</dbReference>
<evidence type="ECO:0000313" key="3">
    <source>
        <dbReference type="Proteomes" id="UP001367508"/>
    </source>
</evidence>
<name>A0AAN9LIY4_CANGL</name>
<accession>A0AAN9LIY4</accession>
<feature type="region of interest" description="Disordered" evidence="1">
    <location>
        <begin position="1"/>
        <end position="21"/>
    </location>
</feature>
<organism evidence="2 3">
    <name type="scientific">Canavalia gladiata</name>
    <name type="common">Sword bean</name>
    <name type="synonym">Dolichos gladiatus</name>
    <dbReference type="NCBI Taxonomy" id="3824"/>
    <lineage>
        <taxon>Eukaryota</taxon>
        <taxon>Viridiplantae</taxon>
        <taxon>Streptophyta</taxon>
        <taxon>Embryophyta</taxon>
        <taxon>Tracheophyta</taxon>
        <taxon>Spermatophyta</taxon>
        <taxon>Magnoliopsida</taxon>
        <taxon>eudicotyledons</taxon>
        <taxon>Gunneridae</taxon>
        <taxon>Pentapetalae</taxon>
        <taxon>rosids</taxon>
        <taxon>fabids</taxon>
        <taxon>Fabales</taxon>
        <taxon>Fabaceae</taxon>
        <taxon>Papilionoideae</taxon>
        <taxon>50 kb inversion clade</taxon>
        <taxon>NPAAA clade</taxon>
        <taxon>indigoferoid/millettioid clade</taxon>
        <taxon>Phaseoleae</taxon>
        <taxon>Canavalia</taxon>
    </lineage>
</organism>
<reference evidence="2 3" key="1">
    <citation type="submission" date="2024-01" db="EMBL/GenBank/DDBJ databases">
        <title>The genomes of 5 underutilized Papilionoideae crops provide insights into root nodulation and disease resistanc.</title>
        <authorList>
            <person name="Jiang F."/>
        </authorList>
    </citation>
    <scope>NUCLEOTIDE SEQUENCE [LARGE SCALE GENOMIC DNA]</scope>
    <source>
        <strain evidence="2">LVBAO_FW01</strain>
        <tissue evidence="2">Leaves</tissue>
    </source>
</reference>
<dbReference type="Proteomes" id="UP001367508">
    <property type="component" value="Unassembled WGS sequence"/>
</dbReference>
<sequence>MKGQKKEVEKHPPLAGSTGATGAREISCSVLLDFCSIQKTEKDTEQCTDKGGPQFESSKVLSDLICMLERVLMVQLPTYKPSPLFILGEIGAALDNLNVTKVLRSCEGETAFTADLVCVRLNVYKLEFEF</sequence>
<evidence type="ECO:0000313" key="2">
    <source>
        <dbReference type="EMBL" id="KAK7336870.1"/>
    </source>
</evidence>
<keyword evidence="3" id="KW-1185">Reference proteome</keyword>
<comment type="caution">
    <text evidence="2">The sequence shown here is derived from an EMBL/GenBank/DDBJ whole genome shotgun (WGS) entry which is preliminary data.</text>
</comment>
<feature type="compositionally biased region" description="Basic and acidic residues" evidence="1">
    <location>
        <begin position="1"/>
        <end position="12"/>
    </location>
</feature>
<proteinExistence type="predicted"/>
<gene>
    <name evidence="2" type="ORF">VNO77_17420</name>
</gene>
<dbReference type="AlphaFoldDB" id="A0AAN9LIY4"/>